<proteinExistence type="inferred from homology"/>
<comment type="subunit">
    <text evidence="4">Part of the 50S ribosomal subunit. Contacts protein L29.</text>
</comment>
<dbReference type="GO" id="GO:0003735">
    <property type="term" value="F:structural constituent of ribosome"/>
    <property type="evidence" value="ECO:0007669"/>
    <property type="project" value="InterPro"/>
</dbReference>
<evidence type="ECO:0000256" key="5">
    <source>
        <dbReference type="SAM" id="MobiDB-lite"/>
    </source>
</evidence>
<dbReference type="Proteomes" id="UP000027093">
    <property type="component" value="Chromosome"/>
</dbReference>
<keyword evidence="4" id="KW-0694">RNA-binding</keyword>
<dbReference type="GO" id="GO:0019843">
    <property type="term" value="F:rRNA binding"/>
    <property type="evidence" value="ECO:0007669"/>
    <property type="project" value="UniProtKB-UniRule"/>
</dbReference>
<dbReference type="Gene3D" id="3.30.70.330">
    <property type="match status" value="1"/>
</dbReference>
<keyword evidence="2 4" id="KW-0689">Ribosomal protein</keyword>
<dbReference type="InterPro" id="IPR012677">
    <property type="entry name" value="Nucleotide-bd_a/b_plait_sf"/>
</dbReference>
<keyword evidence="7" id="KW-1185">Reference proteome</keyword>
<evidence type="ECO:0000313" key="6">
    <source>
        <dbReference type="EMBL" id="AIC14706.1"/>
    </source>
</evidence>
<dbReference type="SUPFAM" id="SSF54189">
    <property type="entry name" value="Ribosomal proteins S24e, L23 and L15e"/>
    <property type="match status" value="1"/>
</dbReference>
<evidence type="ECO:0000256" key="4">
    <source>
        <dbReference type="HAMAP-Rule" id="MF_01369"/>
    </source>
</evidence>
<reference evidence="6 7" key="1">
    <citation type="journal article" date="2014" name="Int. J. Syst. Evol. Microbiol.">
        <title>Nitrososphaera viennensis gen. nov., sp. nov., an aerobic and mesophilic, ammonia-oxidizing archaeon from soil and a member of the archaeal phylum Thaumarchaeota.</title>
        <authorList>
            <person name="Stieglmeier M."/>
            <person name="Klingl A."/>
            <person name="Alves R.J."/>
            <person name="Rittmann S.K."/>
            <person name="Melcher M."/>
            <person name="Leisch N."/>
            <person name="Schleper C."/>
        </authorList>
    </citation>
    <scope>NUCLEOTIDE SEQUENCE [LARGE SCALE GENOMIC DNA]</scope>
    <source>
        <strain evidence="6">EN76</strain>
    </source>
</reference>
<protein>
    <recommendedName>
        <fullName evidence="4">Large ribosomal subunit protein uL23</fullName>
    </recommendedName>
</protein>
<dbReference type="STRING" id="926571.NVIE_005100"/>
<name>A0A060HMA4_9ARCH</name>
<feature type="region of interest" description="Disordered" evidence="5">
    <location>
        <begin position="1"/>
        <end position="21"/>
    </location>
</feature>
<dbReference type="KEGG" id="nvn:NVIE_005100"/>
<dbReference type="RefSeq" id="WP_227717445.1">
    <property type="nucleotide sequence ID" value="NZ_CP007536.1"/>
</dbReference>
<dbReference type="HOGENOM" id="CLU_037562_4_1_2"/>
<feature type="compositionally biased region" description="Low complexity" evidence="5">
    <location>
        <begin position="9"/>
        <end position="21"/>
    </location>
</feature>
<dbReference type="GeneID" id="74945772"/>
<dbReference type="InterPro" id="IPR012678">
    <property type="entry name" value="Ribosomal_uL23/eL15/eS24_sf"/>
</dbReference>
<evidence type="ECO:0000313" key="7">
    <source>
        <dbReference type="Proteomes" id="UP000027093"/>
    </source>
</evidence>
<dbReference type="Pfam" id="PF00276">
    <property type="entry name" value="Ribosomal_L23"/>
    <property type="match status" value="1"/>
</dbReference>
<evidence type="ECO:0000256" key="2">
    <source>
        <dbReference type="ARBA" id="ARBA00022980"/>
    </source>
</evidence>
<keyword evidence="4" id="KW-0699">rRNA-binding</keyword>
<dbReference type="GO" id="GO:0006412">
    <property type="term" value="P:translation"/>
    <property type="evidence" value="ECO:0007669"/>
    <property type="project" value="UniProtKB-UniRule"/>
</dbReference>
<dbReference type="EMBL" id="CP007536">
    <property type="protein sequence ID" value="AIC14706.1"/>
    <property type="molecule type" value="Genomic_DNA"/>
</dbReference>
<dbReference type="AlphaFoldDB" id="A0A060HMA4"/>
<dbReference type="InterPro" id="IPR013025">
    <property type="entry name" value="Ribosomal_uL23-like"/>
</dbReference>
<keyword evidence="3 4" id="KW-0687">Ribonucleoprotein</keyword>
<accession>A0A060HMA4</accession>
<organism evidence="6 7">
    <name type="scientific">Nitrososphaera viennensis EN76</name>
    <dbReference type="NCBI Taxonomy" id="926571"/>
    <lineage>
        <taxon>Archaea</taxon>
        <taxon>Nitrososphaerota</taxon>
        <taxon>Nitrososphaeria</taxon>
        <taxon>Nitrososphaerales</taxon>
        <taxon>Nitrososphaeraceae</taxon>
        <taxon>Nitrososphaera</taxon>
    </lineage>
</organism>
<gene>
    <name evidence="6" type="primary">rpl23p</name>
    <name evidence="4" type="synonym">rpl23</name>
    <name evidence="6" type="ORF">NVIE_005100</name>
</gene>
<dbReference type="PANTHER" id="PTHR11620">
    <property type="entry name" value="60S RIBOSOMAL PROTEIN L23A"/>
    <property type="match status" value="1"/>
</dbReference>
<dbReference type="GO" id="GO:0005840">
    <property type="term" value="C:ribosome"/>
    <property type="evidence" value="ECO:0007669"/>
    <property type="project" value="UniProtKB-KW"/>
</dbReference>
<comment type="similarity">
    <text evidence="1 4">Belongs to the universal ribosomal protein uL23 family.</text>
</comment>
<evidence type="ECO:0000256" key="1">
    <source>
        <dbReference type="ARBA" id="ARBA00006700"/>
    </source>
</evidence>
<evidence type="ECO:0000256" key="3">
    <source>
        <dbReference type="ARBA" id="ARBA00023274"/>
    </source>
</evidence>
<dbReference type="HAMAP" id="MF_01369_A">
    <property type="entry name" value="Ribosomal_uL23_A"/>
    <property type="match status" value="1"/>
</dbReference>
<comment type="function">
    <text evidence="4">Binds to 23S rRNA. One of the proteins that surrounds the polypeptide exit tunnel on the outside of the ribosome.</text>
</comment>
<dbReference type="GO" id="GO:1990904">
    <property type="term" value="C:ribonucleoprotein complex"/>
    <property type="evidence" value="ECO:0007669"/>
    <property type="project" value="UniProtKB-KW"/>
</dbReference>
<sequence length="110" mass="11996">MSKAENNNSTKPAAAAAAPASTMTAEEATVIILAPYVTEKTFNQIEKENKLSFMVAEHASKHQIIEAMRILYETEASEVNTARTIQGKKAFIKFKEPEGARNLATKLGLV</sequence>